<protein>
    <submittedName>
        <fullName evidence="5">CRISPR-associated endonuclease Cas3</fullName>
    </submittedName>
</protein>
<dbReference type="Proteomes" id="UP000509301">
    <property type="component" value="Chromosome"/>
</dbReference>
<keyword evidence="5" id="KW-0540">Nuclease</keyword>
<proteinExistence type="predicted"/>
<evidence type="ECO:0000259" key="4">
    <source>
        <dbReference type="PROSITE" id="PS51643"/>
    </source>
</evidence>
<keyword evidence="1" id="KW-0479">Metal-binding</keyword>
<keyword evidence="5" id="KW-0255">Endonuclease</keyword>
<reference evidence="5 6" key="1">
    <citation type="submission" date="2020-02" db="EMBL/GenBank/DDBJ databases">
        <title>Comparative genome analysis reveals the metabolism and evolution of the thermophilic archaeal genus Metallosphaera.</title>
        <authorList>
            <person name="Jiang C."/>
        </authorList>
    </citation>
    <scope>NUCLEOTIDE SEQUENCE [LARGE SCALE GENOMIC DNA]</scope>
    <source>
        <strain evidence="5 6">Ric-A</strain>
    </source>
</reference>
<dbReference type="NCBIfam" id="TIGR01596">
    <property type="entry name" value="cas3_HD"/>
    <property type="match status" value="1"/>
</dbReference>
<evidence type="ECO:0000313" key="5">
    <source>
        <dbReference type="EMBL" id="QKR00724.1"/>
    </source>
</evidence>
<dbReference type="EMBL" id="CP049074">
    <property type="protein sequence ID" value="QKR00724.1"/>
    <property type="molecule type" value="Genomic_DNA"/>
</dbReference>
<dbReference type="OrthoDB" id="34771at2157"/>
<dbReference type="Gene3D" id="1.10.3210.30">
    <property type="match status" value="1"/>
</dbReference>
<dbReference type="AlphaFoldDB" id="A0A6N0NV37"/>
<dbReference type="GO" id="GO:0016787">
    <property type="term" value="F:hydrolase activity"/>
    <property type="evidence" value="ECO:0007669"/>
    <property type="project" value="UniProtKB-KW"/>
</dbReference>
<gene>
    <name evidence="5" type="ORF">GWK48_10300</name>
</gene>
<dbReference type="GO" id="GO:0051607">
    <property type="term" value="P:defense response to virus"/>
    <property type="evidence" value="ECO:0007669"/>
    <property type="project" value="UniProtKB-KW"/>
</dbReference>
<dbReference type="GO" id="GO:0046872">
    <property type="term" value="F:metal ion binding"/>
    <property type="evidence" value="ECO:0007669"/>
    <property type="project" value="UniProtKB-KW"/>
</dbReference>
<accession>A0A6N0NV37</accession>
<dbReference type="Pfam" id="PF18019">
    <property type="entry name" value="Cas3_HD"/>
    <property type="match status" value="1"/>
</dbReference>
<keyword evidence="2" id="KW-0378">Hydrolase</keyword>
<evidence type="ECO:0000256" key="3">
    <source>
        <dbReference type="ARBA" id="ARBA00023118"/>
    </source>
</evidence>
<dbReference type="GeneID" id="55642337"/>
<evidence type="ECO:0000256" key="2">
    <source>
        <dbReference type="ARBA" id="ARBA00022801"/>
    </source>
</evidence>
<organism evidence="5 6">
    <name type="scientific">Metallosphaera tengchongensis</name>
    <dbReference type="NCBI Taxonomy" id="1532350"/>
    <lineage>
        <taxon>Archaea</taxon>
        <taxon>Thermoproteota</taxon>
        <taxon>Thermoprotei</taxon>
        <taxon>Sulfolobales</taxon>
        <taxon>Sulfolobaceae</taxon>
        <taxon>Metallosphaera</taxon>
    </lineage>
</organism>
<name>A0A6N0NV37_9CREN</name>
<dbReference type="GO" id="GO:0004519">
    <property type="term" value="F:endonuclease activity"/>
    <property type="evidence" value="ECO:0007669"/>
    <property type="project" value="UniProtKB-KW"/>
</dbReference>
<keyword evidence="6" id="KW-1185">Reference proteome</keyword>
<sequence length="244" mass="28237">MKPCAFHEQELTSHAKGSVDQMLTFFDDHYFTVLHRKLNHYLRKLGSNLDLDPQQVKELVKFLTAFHDIGKAAEEYQVQFDDACRAKGEKTSFVYHEVGGALFLWYNRWEDEFLKVMSVMSVLNHLNAIRGLHNLNESKVKPGHLKLGRYGSAFLSQVIDQTKVRNPFMTTYEVRDYEKYEVQDMVSQLSSFASSKLELKYYVLLLTPIIVGDNLDSSSQRKKDQSYKSKSRFITAIETEVKSS</sequence>
<dbReference type="InterPro" id="IPR038257">
    <property type="entry name" value="CRISPR-assoc_Cas3_HD_sf"/>
</dbReference>
<evidence type="ECO:0000313" key="6">
    <source>
        <dbReference type="Proteomes" id="UP000509301"/>
    </source>
</evidence>
<dbReference type="CDD" id="cd10013">
    <property type="entry name" value="Cas3''_I"/>
    <property type="match status" value="1"/>
</dbReference>
<dbReference type="KEGG" id="mten:GWK48_10300"/>
<dbReference type="PROSITE" id="PS51643">
    <property type="entry name" value="HD_CAS3"/>
    <property type="match status" value="1"/>
</dbReference>
<evidence type="ECO:0000256" key="1">
    <source>
        <dbReference type="ARBA" id="ARBA00022723"/>
    </source>
</evidence>
<dbReference type="RefSeq" id="WP_174632023.1">
    <property type="nucleotide sequence ID" value="NZ_CP049074.1"/>
</dbReference>
<feature type="domain" description="HD Cas3-type" evidence="4">
    <location>
        <begin position="4"/>
        <end position="215"/>
    </location>
</feature>
<keyword evidence="3" id="KW-0051">Antiviral defense</keyword>
<dbReference type="InterPro" id="IPR006483">
    <property type="entry name" value="CRISPR-assoc_Cas3_HD"/>
</dbReference>